<gene>
    <name evidence="5" type="ORF">A2U01_0003997</name>
</gene>
<dbReference type="Gene3D" id="3.40.50.300">
    <property type="entry name" value="P-loop containing nucleotide triphosphate hydrolases"/>
    <property type="match status" value="2"/>
</dbReference>
<feature type="domain" description="NB-ARC" evidence="3">
    <location>
        <begin position="60"/>
        <end position="108"/>
    </location>
</feature>
<evidence type="ECO:0000256" key="1">
    <source>
        <dbReference type="ARBA" id="ARBA00022614"/>
    </source>
</evidence>
<reference evidence="5 6" key="1">
    <citation type="journal article" date="2018" name="Front. Plant Sci.">
        <title>Red Clover (Trifolium pratense) and Zigzag Clover (T. medium) - A Picture of Genomic Similarities and Differences.</title>
        <authorList>
            <person name="Dluhosova J."/>
            <person name="Istvanek J."/>
            <person name="Nedelnik J."/>
            <person name="Repkova J."/>
        </authorList>
    </citation>
    <scope>NUCLEOTIDE SEQUENCE [LARGE SCALE GENOMIC DNA]</scope>
    <source>
        <strain evidence="6">cv. 10/8</strain>
        <tissue evidence="5">Leaf</tissue>
    </source>
</reference>
<name>A0A392M6W4_9FABA</name>
<dbReference type="GO" id="GO:0043531">
    <property type="term" value="F:ADP binding"/>
    <property type="evidence" value="ECO:0007669"/>
    <property type="project" value="InterPro"/>
</dbReference>
<dbReference type="PANTHER" id="PTHR11017:SF271">
    <property type="entry name" value="DISEASE RESISTANCE PROTEIN (TIR-NBS-LRR CLASS) FAMILY"/>
    <property type="match status" value="1"/>
</dbReference>
<dbReference type="Pfam" id="PF23282">
    <property type="entry name" value="WHD_ROQ1"/>
    <property type="match status" value="1"/>
</dbReference>
<protein>
    <submittedName>
        <fullName evidence="5">TMV resistance protein N</fullName>
    </submittedName>
</protein>
<evidence type="ECO:0000313" key="5">
    <source>
        <dbReference type="EMBL" id="MCH83180.1"/>
    </source>
</evidence>
<comment type="caution">
    <text evidence="5">The sequence shown here is derived from an EMBL/GenBank/DDBJ whole genome shotgun (WGS) entry which is preliminary data.</text>
</comment>
<organism evidence="5 6">
    <name type="scientific">Trifolium medium</name>
    <dbReference type="NCBI Taxonomy" id="97028"/>
    <lineage>
        <taxon>Eukaryota</taxon>
        <taxon>Viridiplantae</taxon>
        <taxon>Streptophyta</taxon>
        <taxon>Embryophyta</taxon>
        <taxon>Tracheophyta</taxon>
        <taxon>Spermatophyta</taxon>
        <taxon>Magnoliopsida</taxon>
        <taxon>eudicotyledons</taxon>
        <taxon>Gunneridae</taxon>
        <taxon>Pentapetalae</taxon>
        <taxon>rosids</taxon>
        <taxon>fabids</taxon>
        <taxon>Fabales</taxon>
        <taxon>Fabaceae</taxon>
        <taxon>Papilionoideae</taxon>
        <taxon>50 kb inversion clade</taxon>
        <taxon>NPAAA clade</taxon>
        <taxon>Hologalegina</taxon>
        <taxon>IRL clade</taxon>
        <taxon>Trifolieae</taxon>
        <taxon>Trifolium</taxon>
    </lineage>
</organism>
<keyword evidence="2" id="KW-0677">Repeat</keyword>
<dbReference type="EMBL" id="LXQA010004775">
    <property type="protein sequence ID" value="MCH83180.1"/>
    <property type="molecule type" value="Genomic_DNA"/>
</dbReference>
<keyword evidence="1" id="KW-0433">Leucine-rich repeat</keyword>
<dbReference type="GO" id="GO:0006952">
    <property type="term" value="P:defense response"/>
    <property type="evidence" value="ECO:0007669"/>
    <property type="project" value="InterPro"/>
</dbReference>
<evidence type="ECO:0000259" key="3">
    <source>
        <dbReference type="Pfam" id="PF00931"/>
    </source>
</evidence>
<dbReference type="Pfam" id="PF00931">
    <property type="entry name" value="NB-ARC"/>
    <property type="match status" value="2"/>
</dbReference>
<sequence length="361" mass="40997">MNVSMTVEDLLAENQPHSLNESDDIRIVVGHVTDLLDWTNLFLYQTKTDLFVADHPVGVESRVQDVIQLLNNQHSKDSLLIGICGVAGVGKTTLAKAVYNRIRHDFEVAKCFLLNVGVVCEQDNGNVSLQQRLHQKKTFLVFDDVNRVDQFNALCGSFKWFGQGSKIIITTRDRQILCNLQVDYVYQIKEMDDDESLELFSWHAFKQPSPIHGFAELSIDIVKYCEGIPLFLQLIGSFLLARTSKTEWESVLGKLGSAAGSDFAKLKINFEGLSDNCMKVFLDIFHFCIGMDQEDATKILEEWRHRVDTGINVLVQQSLVTVDWMNKIRMHDLIELKGREIMWELTKGVSNVRYGFLSGST</sequence>
<dbReference type="PRINTS" id="PR00364">
    <property type="entry name" value="DISEASERSIST"/>
</dbReference>
<evidence type="ECO:0000313" key="6">
    <source>
        <dbReference type="Proteomes" id="UP000265520"/>
    </source>
</evidence>
<dbReference type="InterPro" id="IPR002182">
    <property type="entry name" value="NB-ARC"/>
</dbReference>
<feature type="domain" description="Disease resistance protein Roq1-like winged-helix" evidence="4">
    <location>
        <begin position="279"/>
        <end position="344"/>
    </location>
</feature>
<feature type="domain" description="NB-ARC" evidence="3">
    <location>
        <begin position="126"/>
        <end position="208"/>
    </location>
</feature>
<dbReference type="AlphaFoldDB" id="A0A392M6W4"/>
<dbReference type="InterPro" id="IPR044974">
    <property type="entry name" value="Disease_R_plants"/>
</dbReference>
<dbReference type="SUPFAM" id="SSF46785">
    <property type="entry name" value="Winged helix' DNA-binding domain"/>
    <property type="match status" value="1"/>
</dbReference>
<evidence type="ECO:0000259" key="4">
    <source>
        <dbReference type="Pfam" id="PF23282"/>
    </source>
</evidence>
<dbReference type="PANTHER" id="PTHR11017">
    <property type="entry name" value="LEUCINE-RICH REPEAT-CONTAINING PROTEIN"/>
    <property type="match status" value="1"/>
</dbReference>
<dbReference type="InterPro" id="IPR036390">
    <property type="entry name" value="WH_DNA-bd_sf"/>
</dbReference>
<proteinExistence type="predicted"/>
<dbReference type="Proteomes" id="UP000265520">
    <property type="component" value="Unassembled WGS sequence"/>
</dbReference>
<dbReference type="Gene3D" id="1.10.8.430">
    <property type="entry name" value="Helical domain of apoptotic protease-activating factors"/>
    <property type="match status" value="1"/>
</dbReference>
<accession>A0A392M6W4</accession>
<dbReference type="SUPFAM" id="SSF52540">
    <property type="entry name" value="P-loop containing nucleoside triphosphate hydrolases"/>
    <property type="match status" value="1"/>
</dbReference>
<dbReference type="InterPro" id="IPR042197">
    <property type="entry name" value="Apaf_helical"/>
</dbReference>
<keyword evidence="6" id="KW-1185">Reference proteome</keyword>
<dbReference type="InterPro" id="IPR058192">
    <property type="entry name" value="WHD_ROQ1-like"/>
</dbReference>
<evidence type="ECO:0000256" key="2">
    <source>
        <dbReference type="ARBA" id="ARBA00022737"/>
    </source>
</evidence>
<dbReference type="InterPro" id="IPR027417">
    <property type="entry name" value="P-loop_NTPase"/>
</dbReference>